<feature type="transmembrane region" description="Helical" evidence="1">
    <location>
        <begin position="206"/>
        <end position="228"/>
    </location>
</feature>
<dbReference type="NCBIfam" id="TIGR00254">
    <property type="entry name" value="GGDEF"/>
    <property type="match status" value="1"/>
</dbReference>
<keyword evidence="1" id="KW-1133">Transmembrane helix</keyword>
<dbReference type="PANTHER" id="PTHR44757">
    <property type="entry name" value="DIGUANYLATE CYCLASE DGCP"/>
    <property type="match status" value="1"/>
</dbReference>
<dbReference type="EMBL" id="RJSF01000019">
    <property type="protein sequence ID" value="RNM15725.1"/>
    <property type="molecule type" value="Genomic_DNA"/>
</dbReference>
<reference evidence="4 5" key="1">
    <citation type="submission" date="2018-11" db="EMBL/GenBank/DDBJ databases">
        <authorList>
            <person name="Li F."/>
        </authorList>
    </citation>
    <scope>NUCLEOTIDE SEQUENCE [LARGE SCALE GENOMIC DNA]</scope>
    <source>
        <strain evidence="4 5">Gsoil 818</strain>
    </source>
</reference>
<dbReference type="CDD" id="cd01949">
    <property type="entry name" value="GGDEF"/>
    <property type="match status" value="1"/>
</dbReference>
<dbReference type="RefSeq" id="WP_123221977.1">
    <property type="nucleotide sequence ID" value="NZ_RJSF01000019.1"/>
</dbReference>
<dbReference type="PROSITE" id="PS50883">
    <property type="entry name" value="EAL"/>
    <property type="match status" value="1"/>
</dbReference>
<dbReference type="Pfam" id="PF00563">
    <property type="entry name" value="EAL"/>
    <property type="match status" value="1"/>
</dbReference>
<feature type="transmembrane region" description="Helical" evidence="1">
    <location>
        <begin position="47"/>
        <end position="64"/>
    </location>
</feature>
<organism evidence="4 5">
    <name type="scientific">Nocardioides pocheonensis</name>
    <dbReference type="NCBI Taxonomy" id="661485"/>
    <lineage>
        <taxon>Bacteria</taxon>
        <taxon>Bacillati</taxon>
        <taxon>Actinomycetota</taxon>
        <taxon>Actinomycetes</taxon>
        <taxon>Propionibacteriales</taxon>
        <taxon>Nocardioidaceae</taxon>
        <taxon>Nocardioides</taxon>
    </lineage>
</organism>
<feature type="transmembrane region" description="Helical" evidence="1">
    <location>
        <begin position="76"/>
        <end position="95"/>
    </location>
</feature>
<dbReference type="InterPro" id="IPR000160">
    <property type="entry name" value="GGDEF_dom"/>
</dbReference>
<dbReference type="InterPro" id="IPR043128">
    <property type="entry name" value="Rev_trsase/Diguanyl_cyclase"/>
</dbReference>
<dbReference type="Gene3D" id="3.30.70.270">
    <property type="match status" value="1"/>
</dbReference>
<feature type="transmembrane region" description="Helical" evidence="1">
    <location>
        <begin position="110"/>
        <end position="127"/>
    </location>
</feature>
<protein>
    <submittedName>
        <fullName evidence="4">EAL domain-containing protein</fullName>
    </submittedName>
</protein>
<dbReference type="InterPro" id="IPR001633">
    <property type="entry name" value="EAL_dom"/>
</dbReference>
<evidence type="ECO:0000313" key="4">
    <source>
        <dbReference type="EMBL" id="RNM15725.1"/>
    </source>
</evidence>
<feature type="transmembrane region" description="Helical" evidence="1">
    <location>
        <begin position="171"/>
        <end position="194"/>
    </location>
</feature>
<dbReference type="SMART" id="SM00052">
    <property type="entry name" value="EAL"/>
    <property type="match status" value="1"/>
</dbReference>
<feature type="domain" description="EAL" evidence="2">
    <location>
        <begin position="516"/>
        <end position="768"/>
    </location>
</feature>
<dbReference type="Proteomes" id="UP000279994">
    <property type="component" value="Unassembled WGS sequence"/>
</dbReference>
<dbReference type="InterPro" id="IPR052155">
    <property type="entry name" value="Biofilm_reg_signaling"/>
</dbReference>
<dbReference type="OrthoDB" id="23692at2"/>
<feature type="transmembrane region" description="Helical" evidence="1">
    <location>
        <begin position="300"/>
        <end position="320"/>
    </location>
</feature>
<dbReference type="PROSITE" id="PS50887">
    <property type="entry name" value="GGDEF"/>
    <property type="match status" value="1"/>
</dbReference>
<dbReference type="Gene3D" id="3.20.20.450">
    <property type="entry name" value="EAL domain"/>
    <property type="match status" value="1"/>
</dbReference>
<evidence type="ECO:0000259" key="2">
    <source>
        <dbReference type="PROSITE" id="PS50883"/>
    </source>
</evidence>
<keyword evidence="1" id="KW-0472">Membrane</keyword>
<dbReference type="AlphaFoldDB" id="A0A3N0GTC9"/>
<dbReference type="PANTHER" id="PTHR44757:SF2">
    <property type="entry name" value="BIOFILM ARCHITECTURE MAINTENANCE PROTEIN MBAA"/>
    <property type="match status" value="1"/>
</dbReference>
<feature type="transmembrane region" description="Helical" evidence="1">
    <location>
        <begin position="20"/>
        <end position="41"/>
    </location>
</feature>
<accession>A0A3N0GTC9</accession>
<name>A0A3N0GTC9_9ACTN</name>
<gene>
    <name evidence="4" type="ORF">EFL26_05935</name>
</gene>
<dbReference type="FunFam" id="3.30.70.270:FF:000001">
    <property type="entry name" value="Diguanylate cyclase domain protein"/>
    <property type="match status" value="1"/>
</dbReference>
<keyword evidence="5" id="KW-1185">Reference proteome</keyword>
<dbReference type="SUPFAM" id="SSF55073">
    <property type="entry name" value="Nucleotide cyclase"/>
    <property type="match status" value="1"/>
</dbReference>
<evidence type="ECO:0000313" key="5">
    <source>
        <dbReference type="Proteomes" id="UP000279994"/>
    </source>
</evidence>
<evidence type="ECO:0000256" key="1">
    <source>
        <dbReference type="SAM" id="Phobius"/>
    </source>
</evidence>
<feature type="transmembrane region" description="Helical" evidence="1">
    <location>
        <begin position="139"/>
        <end position="159"/>
    </location>
</feature>
<proteinExistence type="predicted"/>
<comment type="caution">
    <text evidence="4">The sequence shown here is derived from an EMBL/GenBank/DDBJ whole genome shotgun (WGS) entry which is preliminary data.</text>
</comment>
<dbReference type="CDD" id="cd01948">
    <property type="entry name" value="EAL"/>
    <property type="match status" value="1"/>
</dbReference>
<keyword evidence="1" id="KW-0812">Transmembrane</keyword>
<dbReference type="SUPFAM" id="SSF141868">
    <property type="entry name" value="EAL domain-like"/>
    <property type="match status" value="1"/>
</dbReference>
<feature type="domain" description="GGDEF" evidence="3">
    <location>
        <begin position="373"/>
        <end position="507"/>
    </location>
</feature>
<evidence type="ECO:0000259" key="3">
    <source>
        <dbReference type="PROSITE" id="PS50887"/>
    </source>
</evidence>
<feature type="transmembrane region" description="Helical" evidence="1">
    <location>
        <begin position="271"/>
        <end position="288"/>
    </location>
</feature>
<dbReference type="InterPro" id="IPR029787">
    <property type="entry name" value="Nucleotide_cyclase"/>
</dbReference>
<sequence>MAERVMERRRATKPVPTARLSYAFLVVGGLTVLASELLPTPRLVQDAVYSILSLAVVAAILVGVRRYAPRSGKAWIFMACGQASWVIADTTFNWQQDVMHVDAFPTFSDGFYLAGYPLLAVGLGMLVKDRAHSRRDLGPLLDSATVTAGLCLLSWVLLARPTIASLHHSPGAAAVAAAYPAMDILLVGALVRLLSTPGGRSPAFRMLLGALVLLITADTLSVAFDLFATNTVSVVEYLWLFSYVAWGAAALHPSMTTLSDSVSKPDVHFRGVRLLAVVLATLIAPSLLAMHEVTGVPVDVWAVIIGSVVMFLLVVVRMSLAIEQIAYAHEALEKLQDELAVQATHDPLTGLANRTQSMRLLAGALGRARRRRSTVGLLFIDLDGFKGVNDNNGHRTGDEVLRHVARRMSQQVREVDFVARLGGDEFVVGVEDVLDEASVVTLAHRLIAAISQPIQVSEDLTVQVGASVGIALGRGGETDVETLLHEADLAVYRAKAAGRGCAELFSWTARAALKERNELERALVGAIADNELVLHFQPIVDTETGRVDCFEALVRWDRPGFGLLPPDEFLPVAESSDLICQLDTWVLREAVAQLSRWNRMRGDRELKVAVNVSGRHVSQHRIQSDVAGALRVSTVDPGQLVIEVTETALMDGSVAATNLEALRKTGVIVSLDDFGTGYQSSAQLSRLPVDVLKIDRRFVDTSSAAARSLLELMVKAAHAFGAEVVAEGVENEEELAFARAIGCEYVQGFHIARPAPADQLEAADVDRELAG</sequence>
<dbReference type="InterPro" id="IPR035919">
    <property type="entry name" value="EAL_sf"/>
</dbReference>
<dbReference type="Pfam" id="PF00990">
    <property type="entry name" value="GGDEF"/>
    <property type="match status" value="1"/>
</dbReference>
<dbReference type="SMART" id="SM00267">
    <property type="entry name" value="GGDEF"/>
    <property type="match status" value="1"/>
</dbReference>